<feature type="compositionally biased region" description="Polar residues" evidence="2">
    <location>
        <begin position="1032"/>
        <end position="1044"/>
    </location>
</feature>
<keyword evidence="4" id="KW-1185">Reference proteome</keyword>
<evidence type="ECO:0000313" key="4">
    <source>
        <dbReference type="Proteomes" id="UP000193920"/>
    </source>
</evidence>
<feature type="region of interest" description="Disordered" evidence="2">
    <location>
        <begin position="1030"/>
        <end position="1067"/>
    </location>
</feature>
<name>A0A1Y2F5Q4_9FUNG</name>
<evidence type="ECO:0000256" key="2">
    <source>
        <dbReference type="SAM" id="MobiDB-lite"/>
    </source>
</evidence>
<dbReference type="Proteomes" id="UP000193920">
    <property type="component" value="Unassembled WGS sequence"/>
</dbReference>
<feature type="compositionally biased region" description="Low complexity" evidence="2">
    <location>
        <begin position="1055"/>
        <end position="1067"/>
    </location>
</feature>
<feature type="coiled-coil region" evidence="1">
    <location>
        <begin position="901"/>
        <end position="945"/>
    </location>
</feature>
<evidence type="ECO:0000313" key="3">
    <source>
        <dbReference type="EMBL" id="ORY79250.1"/>
    </source>
</evidence>
<sequence length="1283" mass="146532">MVVNQKDKKDKRKQVQTKESKTLRLIKERKRKAQLRTNPALSIYESGRERTKRVVRKEYPLVNINKLPSILTKGNDNIGVVWKNTNKIQSHTLFSTSNLPNREPASKDDIFYLVAPFKEPKSVNIIEEFKKCKKRIAKENQNRYQDIKSKIEKSKIIPSTKLNDSTSVTPLPPSSQLSEKKLSSKVNDQNKFDSMGDTYEESIKRNFIPLISTFSTNPLVKTRFIDENGLDKTNKDNNESLHKVKKKINRNKSQVMHQKLKKQNKINDSIPMNKNLFNNFGTLINSVKPLDSIISAKPIGVSSFITNKGVIIPNIDFLNDSLGFSKNKKEEILLNETIDYTKLIPNDILYEDQSKMGKVNEEDEFLSNLLAMNENDKNFLNSNGLNRKLESVSFLGDIYPKSFMGVPKPQRAGSLDEILAPFKVPVDSSKVKVEQEGLTRKNGFDSFNCFNFEEMDLPKLNFSQEIGLSDIDMINNNSNNKFINDEILKKELSNSITSNEIFKKEFPSPPREHGNYESLGEIAKFSTNVLQINKLKNVKMGELDMKAKIESKSRFDFNDGFDMSKVSLLIFFNNTTPTNDNHFMNVDHSLLNSDNANIHITNNDLLQNDCVDISPNMTIDCYNSELNFMNSPYLLPNTLDYTNNILSDEIKPKDGFLPSPESKLMKDLPYNAMKIPLDRADINTICDINPKVKDEFIQGCNSMDIPLATTATETNMRIIPDWYNQNEIDLLNNNNGLSLNNNLNNTINININSNNSNDSSSDSPLLIKPLVPNTNSFIPDYSKEILNDDNQYTPFLGTEIASFSIEENTKMIDDTDMNNNHQESDKITINNINANVNTKNVDSNMNIDAEVKARGIVVASSEKKNDELSESIIDEIIDRMANDDQLKDIKSNESCFIGCTLQETGKLIKKMSKEVEDLSSKSDQLESSEKKWKEWRKEILTYEDEAHQWLNARIEFYSRRVNEYRKDWIEYWIKRYLMQQKQQIESLSYYIDIPQNLQYATTAISNSMNTTKTTKTTTTTITSETSCNTITANTTNSTMPTSASFDKPENDESNGETSEQGTGKTTTTTLIAVKAEIDKDPHLEVIGRTIEVANKELLNNPSMIKEYHEKLLEEKKLLLEKYDIVDSLDLVPSELIKPIIHFDNNKLIQISDNGNGVSNEDNKGNEMKIDGKEEKEIVTKKSKIILPTSGEKDGDNSKGFKSGRKNQGEISSVLIDEYVKAPFASKRIFINGIPKDYQLMFNDKMKSLIFILDKCIQDKKDLYHTMEENRKQYFIKNETKKEK</sequence>
<feature type="region of interest" description="Disordered" evidence="2">
    <location>
        <begin position="161"/>
        <end position="189"/>
    </location>
</feature>
<accession>A0A1Y2F5Q4</accession>
<reference evidence="3 4" key="1">
    <citation type="submission" date="2016-08" db="EMBL/GenBank/DDBJ databases">
        <title>A Parts List for Fungal Cellulosomes Revealed by Comparative Genomics.</title>
        <authorList>
            <consortium name="DOE Joint Genome Institute"/>
            <person name="Haitjema C.H."/>
            <person name="Gilmore S.P."/>
            <person name="Henske J.K."/>
            <person name="Solomon K.V."/>
            <person name="De Groot R."/>
            <person name="Kuo A."/>
            <person name="Mondo S.J."/>
            <person name="Salamov A.A."/>
            <person name="Labutti K."/>
            <person name="Zhao Z."/>
            <person name="Chiniquy J."/>
            <person name="Barry K."/>
            <person name="Brewer H.M."/>
            <person name="Purvine S.O."/>
            <person name="Wright A.T."/>
            <person name="Boxma B."/>
            <person name="Van Alen T."/>
            <person name="Hackstein J.H."/>
            <person name="Baker S.E."/>
            <person name="Grigoriev I.V."/>
            <person name="O'Malley M.A."/>
        </authorList>
    </citation>
    <scope>NUCLEOTIDE SEQUENCE [LARGE SCALE GENOMIC DNA]</scope>
    <source>
        <strain evidence="3 4">G1</strain>
    </source>
</reference>
<keyword evidence="1" id="KW-0175">Coiled coil</keyword>
<protein>
    <submittedName>
        <fullName evidence="3">Uncharacterized protein</fullName>
    </submittedName>
</protein>
<proteinExistence type="predicted"/>
<dbReference type="EMBL" id="MCOG01000015">
    <property type="protein sequence ID" value="ORY79250.1"/>
    <property type="molecule type" value="Genomic_DNA"/>
</dbReference>
<evidence type="ECO:0000256" key="1">
    <source>
        <dbReference type="SAM" id="Coils"/>
    </source>
</evidence>
<comment type="caution">
    <text evidence="3">The sequence shown here is derived from an EMBL/GenBank/DDBJ whole genome shotgun (WGS) entry which is preliminary data.</text>
</comment>
<feature type="region of interest" description="Disordered" evidence="2">
    <location>
        <begin position="1"/>
        <end position="23"/>
    </location>
</feature>
<organism evidence="3 4">
    <name type="scientific">Neocallimastix californiae</name>
    <dbReference type="NCBI Taxonomy" id="1754190"/>
    <lineage>
        <taxon>Eukaryota</taxon>
        <taxon>Fungi</taxon>
        <taxon>Fungi incertae sedis</taxon>
        <taxon>Chytridiomycota</taxon>
        <taxon>Chytridiomycota incertae sedis</taxon>
        <taxon>Neocallimastigomycetes</taxon>
        <taxon>Neocallimastigales</taxon>
        <taxon>Neocallimastigaceae</taxon>
        <taxon>Neocallimastix</taxon>
    </lineage>
</organism>
<gene>
    <name evidence="3" type="ORF">LY90DRAFT_698217</name>
</gene>